<keyword evidence="3" id="KW-1185">Reference proteome</keyword>
<keyword evidence="2" id="KW-0413">Isomerase</keyword>
<proteinExistence type="predicted"/>
<dbReference type="InterPro" id="IPR014710">
    <property type="entry name" value="RmlC-like_jellyroll"/>
</dbReference>
<protein>
    <submittedName>
        <fullName evidence="2">Mannose-6-phosphate isomerase-like protein (Cupin superfamily)</fullName>
    </submittedName>
</protein>
<dbReference type="EMBL" id="JACHDD010000003">
    <property type="protein sequence ID" value="MBB5424117.1"/>
    <property type="molecule type" value="Genomic_DNA"/>
</dbReference>
<evidence type="ECO:0000259" key="1">
    <source>
        <dbReference type="Pfam" id="PF07883"/>
    </source>
</evidence>
<sequence length="113" mass="12765">MIEPVEFLTMVDAACDGYRNEVLTTVNDHDVHISVMNAPYFWHIHPDSDETFIAIDGTLIIDFDDGQVQLRRGQMLTVPAGVRHRTRPATERSINLTVERTNATTIRCDSPPD</sequence>
<accession>A0A6I1PY36</accession>
<dbReference type="Gene3D" id="2.60.120.10">
    <property type="entry name" value="Jelly Rolls"/>
    <property type="match status" value="1"/>
</dbReference>
<dbReference type="InterPro" id="IPR013096">
    <property type="entry name" value="Cupin_2"/>
</dbReference>
<dbReference type="PANTHER" id="PTHR36114:SF1">
    <property type="entry name" value="16.7 KDA PROTEIN IN WHIE LOCUS"/>
    <property type="match status" value="1"/>
</dbReference>
<gene>
    <name evidence="2" type="ORF">HDG40_002261</name>
</gene>
<dbReference type="Pfam" id="PF07883">
    <property type="entry name" value="Cupin_2"/>
    <property type="match status" value="1"/>
</dbReference>
<dbReference type="RefSeq" id="WP_035490284.1">
    <property type="nucleotide sequence ID" value="NZ_JACHDF010000001.1"/>
</dbReference>
<dbReference type="InterPro" id="IPR011051">
    <property type="entry name" value="RmlC_Cupin_sf"/>
</dbReference>
<dbReference type="PANTHER" id="PTHR36114">
    <property type="entry name" value="16.7 KDA PROTEIN IN WHIE LOCUS"/>
    <property type="match status" value="1"/>
</dbReference>
<comment type="caution">
    <text evidence="2">The sequence shown here is derived from an EMBL/GenBank/DDBJ whole genome shotgun (WGS) entry which is preliminary data.</text>
</comment>
<organism evidence="2 3">
    <name type="scientific">Paraburkholderia atlantica</name>
    <dbReference type="NCBI Taxonomy" id="2654982"/>
    <lineage>
        <taxon>Bacteria</taxon>
        <taxon>Pseudomonadati</taxon>
        <taxon>Pseudomonadota</taxon>
        <taxon>Betaproteobacteria</taxon>
        <taxon>Burkholderiales</taxon>
        <taxon>Burkholderiaceae</taxon>
        <taxon>Paraburkholderia</taxon>
    </lineage>
</organism>
<reference evidence="2 3" key="1">
    <citation type="submission" date="2020-08" db="EMBL/GenBank/DDBJ databases">
        <title>Genomic Encyclopedia of Type Strains, Phase IV (KMG-V): Genome sequencing to study the core and pangenomes of soil and plant-associated prokaryotes.</title>
        <authorList>
            <person name="Whitman W."/>
        </authorList>
    </citation>
    <scope>NUCLEOTIDE SEQUENCE [LARGE SCALE GENOMIC DNA]</scope>
    <source>
        <strain evidence="2 3">JPY158</strain>
    </source>
</reference>
<evidence type="ECO:0000313" key="3">
    <source>
        <dbReference type="Proteomes" id="UP000592780"/>
    </source>
</evidence>
<dbReference type="GO" id="GO:0016853">
    <property type="term" value="F:isomerase activity"/>
    <property type="evidence" value="ECO:0007669"/>
    <property type="project" value="UniProtKB-KW"/>
</dbReference>
<feature type="domain" description="Cupin type-2" evidence="1">
    <location>
        <begin position="42"/>
        <end position="90"/>
    </location>
</feature>
<dbReference type="InterPro" id="IPR052044">
    <property type="entry name" value="PKS_Associated_Protein"/>
</dbReference>
<dbReference type="AlphaFoldDB" id="A0A6I1PY36"/>
<dbReference type="Proteomes" id="UP000592780">
    <property type="component" value="Unassembled WGS sequence"/>
</dbReference>
<name>A0A6I1PY36_PARAM</name>
<dbReference type="SUPFAM" id="SSF51182">
    <property type="entry name" value="RmlC-like cupins"/>
    <property type="match status" value="1"/>
</dbReference>
<dbReference type="OrthoDB" id="9794183at2"/>
<evidence type="ECO:0000313" key="2">
    <source>
        <dbReference type="EMBL" id="MBB5424117.1"/>
    </source>
</evidence>